<dbReference type="EMBL" id="JBHLWO010000001">
    <property type="protein sequence ID" value="MFC0317671.1"/>
    <property type="molecule type" value="Genomic_DNA"/>
</dbReference>
<evidence type="ECO:0000256" key="1">
    <source>
        <dbReference type="ARBA" id="ARBA00022801"/>
    </source>
</evidence>
<evidence type="ECO:0000259" key="2">
    <source>
        <dbReference type="Pfam" id="PF00326"/>
    </source>
</evidence>
<comment type="caution">
    <text evidence="3">The sequence shown here is derived from an EMBL/GenBank/DDBJ whole genome shotgun (WGS) entry which is preliminary data.</text>
</comment>
<proteinExistence type="predicted"/>
<evidence type="ECO:0000313" key="3">
    <source>
        <dbReference type="EMBL" id="MFC0317671.1"/>
    </source>
</evidence>
<sequence length="594" mass="68683">MKSPKGNFQISPSGKYIAFLQSYKGIQNIYLTTWNNTETKRITTETDKNIANYFWADDDELVFWKERSKDDNLNIYAVNRTSLSVRNLITPEPMRFRWVSQQVNNDELLISLNKRDSSAFDVYRLNLHNCHLKMVAKNPGNISNWFADLDGKVRLAVASDGVNETLLYRDNETSEFKHVFENNFKTTVKPLRFIEGKANHIYALSNINRDKQALVIIDLEKGEEIKTIYVHPEVDIDNIRFSTVAKGLAYAEYDTWKPERHYFNKKIKEVHEDLTRRLNGYWMRVIDKNDAETRFIIRTYADDDPGAIYLYSIQDDHLTKLADVNPALNRTALCKMDSIRYDARDGMTISGYLTLPNQLKKQNLPLIVIPHNGPSARNVWEYNSEVQFLANRGYAVFQPNYRGSTGYGKEFWSAGFGEWGGKIQEDIADGVRYLIDKKVADPKRIGIFGYSFGGFCALYGACFHNDLYKCAASYSGITNLFTYLKEIPPYYKPYLQMYYEIIGNPEKQADYFRAVSPVFHTDKIKGPIFIAQGGKDERGNVNETNQMVRDLKGKNINITYFLKEKEGHYFKDEQARLAFYQQLEVFFANNLGAN</sequence>
<dbReference type="SUPFAM" id="SSF82171">
    <property type="entry name" value="DPP6 N-terminal domain-like"/>
    <property type="match status" value="1"/>
</dbReference>
<organism evidence="3 4">
    <name type="scientific">Olivibacter oleidegradans</name>
    <dbReference type="NCBI Taxonomy" id="760123"/>
    <lineage>
        <taxon>Bacteria</taxon>
        <taxon>Pseudomonadati</taxon>
        <taxon>Bacteroidota</taxon>
        <taxon>Sphingobacteriia</taxon>
        <taxon>Sphingobacteriales</taxon>
        <taxon>Sphingobacteriaceae</taxon>
        <taxon>Olivibacter</taxon>
    </lineage>
</organism>
<dbReference type="Gene3D" id="2.120.10.30">
    <property type="entry name" value="TolB, C-terminal domain"/>
    <property type="match status" value="1"/>
</dbReference>
<dbReference type="InterPro" id="IPR011042">
    <property type="entry name" value="6-blade_b-propeller_TolB-like"/>
</dbReference>
<keyword evidence="4" id="KW-1185">Reference proteome</keyword>
<dbReference type="SUPFAM" id="SSF53474">
    <property type="entry name" value="alpha/beta-Hydrolases"/>
    <property type="match status" value="1"/>
</dbReference>
<dbReference type="InterPro" id="IPR029058">
    <property type="entry name" value="AB_hydrolase_fold"/>
</dbReference>
<keyword evidence="1" id="KW-0378">Hydrolase</keyword>
<gene>
    <name evidence="3" type="ORF">ACFFI0_05100</name>
</gene>
<dbReference type="Pfam" id="PF00326">
    <property type="entry name" value="Peptidase_S9"/>
    <property type="match status" value="1"/>
</dbReference>
<reference evidence="3 4" key="1">
    <citation type="submission" date="2024-09" db="EMBL/GenBank/DDBJ databases">
        <authorList>
            <person name="Sun Q."/>
            <person name="Mori K."/>
        </authorList>
    </citation>
    <scope>NUCLEOTIDE SEQUENCE [LARGE SCALE GENOMIC DNA]</scope>
    <source>
        <strain evidence="3 4">CCM 7765</strain>
    </source>
</reference>
<protein>
    <submittedName>
        <fullName evidence="3">S9 family peptidase</fullName>
    </submittedName>
</protein>
<dbReference type="Gene3D" id="3.40.50.1820">
    <property type="entry name" value="alpha/beta hydrolase"/>
    <property type="match status" value="1"/>
</dbReference>
<feature type="domain" description="Peptidase S9 prolyl oligopeptidase catalytic" evidence="2">
    <location>
        <begin position="380"/>
        <end position="592"/>
    </location>
</feature>
<name>A0ABV6HFM3_9SPHI</name>
<dbReference type="PANTHER" id="PTHR42776">
    <property type="entry name" value="SERINE PEPTIDASE S9 FAMILY MEMBER"/>
    <property type="match status" value="1"/>
</dbReference>
<evidence type="ECO:0000313" key="4">
    <source>
        <dbReference type="Proteomes" id="UP001589774"/>
    </source>
</evidence>
<dbReference type="InterPro" id="IPR001375">
    <property type="entry name" value="Peptidase_S9_cat"/>
</dbReference>
<dbReference type="PANTHER" id="PTHR42776:SF27">
    <property type="entry name" value="DIPEPTIDYL PEPTIDASE FAMILY MEMBER 6"/>
    <property type="match status" value="1"/>
</dbReference>
<dbReference type="RefSeq" id="WP_165446896.1">
    <property type="nucleotide sequence ID" value="NZ_JBHLWO010000001.1"/>
</dbReference>
<dbReference type="Proteomes" id="UP001589774">
    <property type="component" value="Unassembled WGS sequence"/>
</dbReference>
<accession>A0ABV6HFM3</accession>